<comment type="caution">
    <text evidence="2">The sequence shown here is derived from an EMBL/GenBank/DDBJ whole genome shotgun (WGS) entry which is preliminary data.</text>
</comment>
<dbReference type="PANTHER" id="PTHR47099:SF1">
    <property type="entry name" value="METHYLCOBAMIDE:COM METHYLTRANSFERASE MTBA"/>
    <property type="match status" value="1"/>
</dbReference>
<accession>A0A1F2WM85</accession>
<protein>
    <recommendedName>
        <fullName evidence="1">Uroporphyrinogen decarboxylase (URO-D) domain-containing protein</fullName>
    </recommendedName>
</protein>
<dbReference type="PANTHER" id="PTHR47099">
    <property type="entry name" value="METHYLCOBAMIDE:COM METHYLTRANSFERASE MTBA"/>
    <property type="match status" value="1"/>
</dbReference>
<reference evidence="2 3" key="1">
    <citation type="journal article" date="2016" name="Nat. Commun.">
        <title>Thousands of microbial genomes shed light on interconnected biogeochemical processes in an aquifer system.</title>
        <authorList>
            <person name="Anantharaman K."/>
            <person name="Brown C.T."/>
            <person name="Hug L.A."/>
            <person name="Sharon I."/>
            <person name="Castelle C.J."/>
            <person name="Probst A.J."/>
            <person name="Thomas B.C."/>
            <person name="Singh A."/>
            <person name="Wilkins M.J."/>
            <person name="Karaoz U."/>
            <person name="Brodie E.L."/>
            <person name="Williams K.H."/>
            <person name="Hubbard S.S."/>
            <person name="Banfield J.F."/>
        </authorList>
    </citation>
    <scope>NUCLEOTIDE SEQUENCE [LARGE SCALE GENOMIC DNA]</scope>
</reference>
<dbReference type="Gene3D" id="3.20.20.210">
    <property type="match status" value="1"/>
</dbReference>
<name>A0A1F2WM85_9ACTN</name>
<feature type="domain" description="Uroporphyrinogen decarboxylase (URO-D)" evidence="1">
    <location>
        <begin position="35"/>
        <end position="378"/>
    </location>
</feature>
<dbReference type="Pfam" id="PF01208">
    <property type="entry name" value="URO-D"/>
    <property type="match status" value="1"/>
</dbReference>
<sequence>MGVMTKLTKAMLYSRGFRLTELDGFERLIAGIYGRPDRVPVIMQPYTYAMGMNGLSARRFFSEPEPFIHASYNTAAYFGVDFWSPVFDFYNIELDALGQKLIWRDKSEPDVDTSDPLVKSEDDLKRLKPPVAGKSGRMPYVLESYRRFMEIMKLPPMCYCCAPFTMAVLIRGYVNILRDMRRNPAFVHRLMEFLSMEVTVPWIDTMAELTNSSIIVMSDAWASQPNMAPETVREFCLPYIEKVIRATSTAMRTVLDTGSWGERSVKDPRQVLDIKMDMMLPGNQLKALRPFFLLVWNEDYEEIGIPLARAYAREKKVCLALNIRPNLIEEGPPERIAETVRKLVKEGAGKGKLMLIINLVPPGTPVEHVHTLMAAIRRFARYPIALDLDSMAVAAPAFIPFEDWVAKEGLPI</sequence>
<dbReference type="InterPro" id="IPR038071">
    <property type="entry name" value="UROD/MetE-like_sf"/>
</dbReference>
<proteinExistence type="predicted"/>
<dbReference type="EMBL" id="MELK01000028">
    <property type="protein sequence ID" value="OFW57973.1"/>
    <property type="molecule type" value="Genomic_DNA"/>
</dbReference>
<gene>
    <name evidence="2" type="ORF">A2Y75_12140</name>
</gene>
<evidence type="ECO:0000313" key="3">
    <source>
        <dbReference type="Proteomes" id="UP000177876"/>
    </source>
</evidence>
<evidence type="ECO:0000259" key="1">
    <source>
        <dbReference type="Pfam" id="PF01208"/>
    </source>
</evidence>
<dbReference type="STRING" id="1797197.A2Y75_12140"/>
<dbReference type="GO" id="GO:0006779">
    <property type="term" value="P:porphyrin-containing compound biosynthetic process"/>
    <property type="evidence" value="ECO:0007669"/>
    <property type="project" value="InterPro"/>
</dbReference>
<dbReference type="Proteomes" id="UP000177876">
    <property type="component" value="Unassembled WGS sequence"/>
</dbReference>
<dbReference type="InterPro" id="IPR000257">
    <property type="entry name" value="Uroporphyrinogen_deCOase"/>
</dbReference>
<organism evidence="2 3">
    <name type="scientific">Candidatus Solincola sediminis</name>
    <dbReference type="NCBI Taxonomy" id="1797199"/>
    <lineage>
        <taxon>Bacteria</taxon>
        <taxon>Bacillati</taxon>
        <taxon>Actinomycetota</taxon>
        <taxon>Candidatus Geothermincolia</taxon>
        <taxon>Candidatus Geothermincolales</taxon>
        <taxon>Candidatus Geothermincolaceae</taxon>
        <taxon>Candidatus Solincola</taxon>
    </lineage>
</organism>
<evidence type="ECO:0000313" key="2">
    <source>
        <dbReference type="EMBL" id="OFW57973.1"/>
    </source>
</evidence>
<dbReference type="AlphaFoldDB" id="A0A1F2WM85"/>
<dbReference type="GO" id="GO:0004853">
    <property type="term" value="F:uroporphyrinogen decarboxylase activity"/>
    <property type="evidence" value="ECO:0007669"/>
    <property type="project" value="InterPro"/>
</dbReference>
<dbReference type="InterPro" id="IPR052024">
    <property type="entry name" value="Methanogen_methyltrans"/>
</dbReference>
<dbReference type="SUPFAM" id="SSF51726">
    <property type="entry name" value="UROD/MetE-like"/>
    <property type="match status" value="1"/>
</dbReference>